<dbReference type="Proteomes" id="UP000217210">
    <property type="component" value="Chromosome"/>
</dbReference>
<keyword evidence="7" id="KW-1185">Reference proteome</keyword>
<evidence type="ECO:0000256" key="3">
    <source>
        <dbReference type="ARBA" id="ARBA00022723"/>
    </source>
</evidence>
<dbReference type="PRINTS" id="PR00413">
    <property type="entry name" value="HADHALOGNASE"/>
</dbReference>
<comment type="similarity">
    <text evidence="2">Belongs to the HAD-like hydrolase superfamily. CbbY/CbbZ/Gph/YieH family.</text>
</comment>
<accession>A0A249L4H8</accession>
<keyword evidence="6" id="KW-0378">Hydrolase</keyword>
<dbReference type="InterPro" id="IPR051600">
    <property type="entry name" value="Beta-PGM-like"/>
</dbReference>
<protein>
    <submittedName>
        <fullName evidence="6">Beta-phosphoglucomutase family hydrolase</fullName>
    </submittedName>
</protein>
<keyword evidence="3" id="KW-0479">Metal-binding</keyword>
<dbReference type="SFLD" id="SFLDG01129">
    <property type="entry name" value="C1.5:_HAD__Beta-PGM__Phosphata"/>
    <property type="match status" value="1"/>
</dbReference>
<dbReference type="InterPro" id="IPR006439">
    <property type="entry name" value="HAD-SF_hydro_IA"/>
</dbReference>
<dbReference type="OrthoDB" id="9797743at2"/>
<keyword evidence="5" id="KW-0119">Carbohydrate metabolism</keyword>
<dbReference type="Pfam" id="PF13419">
    <property type="entry name" value="HAD_2"/>
    <property type="match status" value="1"/>
</dbReference>
<evidence type="ECO:0000313" key="7">
    <source>
        <dbReference type="Proteomes" id="UP000217210"/>
    </source>
</evidence>
<dbReference type="InterPro" id="IPR036412">
    <property type="entry name" value="HAD-like_sf"/>
</dbReference>
<dbReference type="InterPro" id="IPR023198">
    <property type="entry name" value="PGP-like_dom2"/>
</dbReference>
<dbReference type="NCBIfam" id="TIGR01509">
    <property type="entry name" value="HAD-SF-IA-v3"/>
    <property type="match status" value="1"/>
</dbReference>
<dbReference type="PANTHER" id="PTHR46193:SF18">
    <property type="entry name" value="HEXITOL PHOSPHATASE B"/>
    <property type="match status" value="1"/>
</dbReference>
<sequence length="239" mass="27037">MKLFRRIPKEISNKSGAILFDMDGTLIDSEPLWLKSEIEIMAEVGCHWDEQDQINCLGGPAERTERYMQERSKNVKPYGYFINRLHEVMKTKIANELEFIPNALELLKECKDLGIKTALVTASSRDLMTIVLKRFPLGTFDVVVSRDDVKKSKPNPEPYLLAAKQLSVEISKCLVLEDSLTGVESGLRSGAKVIGIPHLVQMQENPSLRIISSLGDIRLNDILTWYPFLTSKIESNDRS</sequence>
<dbReference type="KEGG" id="nab:B1sIIB91_02985"/>
<dbReference type="Gene3D" id="3.40.50.1000">
    <property type="entry name" value="HAD superfamily/HAD-like"/>
    <property type="match status" value="1"/>
</dbReference>
<comment type="cofactor">
    <cofactor evidence="1">
        <name>Mg(2+)</name>
        <dbReference type="ChEBI" id="CHEBI:18420"/>
    </cofactor>
</comment>
<evidence type="ECO:0000256" key="2">
    <source>
        <dbReference type="ARBA" id="ARBA00006171"/>
    </source>
</evidence>
<evidence type="ECO:0000256" key="5">
    <source>
        <dbReference type="ARBA" id="ARBA00023277"/>
    </source>
</evidence>
<dbReference type="AlphaFoldDB" id="A0A249L4H8"/>
<dbReference type="GO" id="GO:0046872">
    <property type="term" value="F:metal ion binding"/>
    <property type="evidence" value="ECO:0007669"/>
    <property type="project" value="UniProtKB-KW"/>
</dbReference>
<dbReference type="PANTHER" id="PTHR46193">
    <property type="entry name" value="6-PHOSPHOGLUCONATE PHOSPHATASE"/>
    <property type="match status" value="1"/>
</dbReference>
<reference evidence="6 7" key="1">
    <citation type="submission" date="2016-07" db="EMBL/GenBank/DDBJ databases">
        <title>High microdiversification within the ubiquitous acI lineage of Actinobacteria.</title>
        <authorList>
            <person name="Neuenschwander S.M."/>
            <person name="Salcher M."/>
            <person name="Ghai R."/>
            <person name="Pernthaler J."/>
        </authorList>
    </citation>
    <scope>NUCLEOTIDE SEQUENCE [LARGE SCALE GENOMIC DNA]</scope>
    <source>
        <strain evidence="6">MMS-IIB-91</strain>
    </source>
</reference>
<organism evidence="6 7">
    <name type="scientific">Candidatus Nanopelagicus abundans</name>
    <dbReference type="NCBI Taxonomy" id="1884916"/>
    <lineage>
        <taxon>Bacteria</taxon>
        <taxon>Bacillati</taxon>
        <taxon>Actinomycetota</taxon>
        <taxon>Actinomycetes</taxon>
        <taxon>Candidatus Nanopelagicales</taxon>
        <taxon>Candidatus Nanopelagicaceae</taxon>
        <taxon>Candidatus Nanopelagicus</taxon>
    </lineage>
</organism>
<evidence type="ECO:0000313" key="6">
    <source>
        <dbReference type="EMBL" id="ASY23876.1"/>
    </source>
</evidence>
<gene>
    <name evidence="6" type="ORF">B1sIIB91_02985</name>
</gene>
<evidence type="ECO:0000256" key="4">
    <source>
        <dbReference type="ARBA" id="ARBA00022842"/>
    </source>
</evidence>
<name>A0A249L4H8_9ACTN</name>
<dbReference type="InterPro" id="IPR041492">
    <property type="entry name" value="HAD_2"/>
</dbReference>
<dbReference type="GO" id="GO:0016787">
    <property type="term" value="F:hydrolase activity"/>
    <property type="evidence" value="ECO:0007669"/>
    <property type="project" value="UniProtKB-KW"/>
</dbReference>
<evidence type="ECO:0000256" key="1">
    <source>
        <dbReference type="ARBA" id="ARBA00001946"/>
    </source>
</evidence>
<dbReference type="EMBL" id="CP016779">
    <property type="protein sequence ID" value="ASY23876.1"/>
    <property type="molecule type" value="Genomic_DNA"/>
</dbReference>
<proteinExistence type="inferred from homology"/>
<dbReference type="SFLD" id="SFLDS00003">
    <property type="entry name" value="Haloacid_Dehalogenase"/>
    <property type="match status" value="1"/>
</dbReference>
<dbReference type="SUPFAM" id="SSF56784">
    <property type="entry name" value="HAD-like"/>
    <property type="match status" value="1"/>
</dbReference>
<dbReference type="InterPro" id="IPR023214">
    <property type="entry name" value="HAD_sf"/>
</dbReference>
<dbReference type="CDD" id="cd07505">
    <property type="entry name" value="HAD_BPGM-like"/>
    <property type="match status" value="1"/>
</dbReference>
<keyword evidence="4" id="KW-0460">Magnesium</keyword>
<dbReference type="SFLD" id="SFLDG01135">
    <property type="entry name" value="C1.5.6:_HAD__Beta-PGM__Phospha"/>
    <property type="match status" value="1"/>
</dbReference>
<dbReference type="Gene3D" id="1.10.150.240">
    <property type="entry name" value="Putative phosphatase, domain 2"/>
    <property type="match status" value="1"/>
</dbReference>